<feature type="transmembrane region" description="Helical" evidence="7">
    <location>
        <begin position="244"/>
        <end position="264"/>
    </location>
</feature>
<evidence type="ECO:0000256" key="5">
    <source>
        <dbReference type="ARBA" id="ARBA00023136"/>
    </source>
</evidence>
<feature type="transmembrane region" description="Helical" evidence="7">
    <location>
        <begin position="163"/>
        <end position="180"/>
    </location>
</feature>
<dbReference type="PANTHER" id="PTHR43373">
    <property type="entry name" value="NA(+)/H(+) ANTIPORTER SUBUNIT"/>
    <property type="match status" value="1"/>
</dbReference>
<evidence type="ECO:0000256" key="1">
    <source>
        <dbReference type="ARBA" id="ARBA00004127"/>
    </source>
</evidence>
<dbReference type="Proteomes" id="UP000886883">
    <property type="component" value="Unassembled WGS sequence"/>
</dbReference>
<evidence type="ECO:0000256" key="4">
    <source>
        <dbReference type="ARBA" id="ARBA00022989"/>
    </source>
</evidence>
<dbReference type="Pfam" id="PF00662">
    <property type="entry name" value="Proton_antipo_N"/>
    <property type="match status" value="1"/>
</dbReference>
<feature type="transmembrane region" description="Helical" evidence="7">
    <location>
        <begin position="531"/>
        <end position="556"/>
    </location>
</feature>
<keyword evidence="4 7" id="KW-1133">Transmembrane helix</keyword>
<feature type="transmembrane region" description="Helical" evidence="7">
    <location>
        <begin position="276"/>
        <end position="294"/>
    </location>
</feature>
<feature type="transmembrane region" description="Helical" evidence="7">
    <location>
        <begin position="448"/>
        <end position="470"/>
    </location>
</feature>
<comment type="similarity">
    <text evidence="2">Belongs to the CPA3 antiporters (TC 2.A.63) subunit A family.</text>
</comment>
<evidence type="ECO:0000256" key="7">
    <source>
        <dbReference type="SAM" id="Phobius"/>
    </source>
</evidence>
<feature type="transmembrane region" description="Helical" evidence="7">
    <location>
        <begin position="368"/>
        <end position="388"/>
    </location>
</feature>
<dbReference type="InterPro" id="IPR001750">
    <property type="entry name" value="ND/Mrp_TM"/>
</dbReference>
<feature type="transmembrane region" description="Helical" evidence="7">
    <location>
        <begin position="491"/>
        <end position="511"/>
    </location>
</feature>
<feature type="transmembrane region" description="Helical" evidence="7">
    <location>
        <begin position="6"/>
        <end position="23"/>
    </location>
</feature>
<organism evidence="10 11">
    <name type="scientific">Candidatus Eisenbergiella merdigallinarum</name>
    <dbReference type="NCBI Taxonomy" id="2838552"/>
    <lineage>
        <taxon>Bacteria</taxon>
        <taxon>Bacillati</taxon>
        <taxon>Bacillota</taxon>
        <taxon>Clostridia</taxon>
        <taxon>Lachnospirales</taxon>
        <taxon>Lachnospiraceae</taxon>
        <taxon>Eisenbergiella</taxon>
    </lineage>
</organism>
<dbReference type="InterPro" id="IPR001516">
    <property type="entry name" value="Proton_antipo_N"/>
</dbReference>
<reference evidence="10" key="1">
    <citation type="journal article" date="2021" name="PeerJ">
        <title>Extensive microbial diversity within the chicken gut microbiome revealed by metagenomics and culture.</title>
        <authorList>
            <person name="Gilroy R."/>
            <person name="Ravi A."/>
            <person name="Getino M."/>
            <person name="Pursley I."/>
            <person name="Horton D.L."/>
            <person name="Alikhan N.F."/>
            <person name="Baker D."/>
            <person name="Gharbi K."/>
            <person name="Hall N."/>
            <person name="Watson M."/>
            <person name="Adriaenssens E.M."/>
            <person name="Foster-Nyarko E."/>
            <person name="Jarju S."/>
            <person name="Secka A."/>
            <person name="Antonio M."/>
            <person name="Oren A."/>
            <person name="Chaudhuri R.R."/>
            <person name="La Ragione R."/>
            <person name="Hildebrand F."/>
            <person name="Pallen M.J."/>
        </authorList>
    </citation>
    <scope>NUCLEOTIDE SEQUENCE</scope>
    <source>
        <strain evidence="10">USAMLcec3-2134</strain>
    </source>
</reference>
<feature type="transmembrane region" description="Helical" evidence="7">
    <location>
        <begin position="186"/>
        <end position="205"/>
    </location>
</feature>
<dbReference type="InterPro" id="IPR050616">
    <property type="entry name" value="CPA3_Na-H_Antiporter_A"/>
</dbReference>
<evidence type="ECO:0000256" key="6">
    <source>
        <dbReference type="RuleBase" id="RU000320"/>
    </source>
</evidence>
<feature type="transmembrane region" description="Helical" evidence="7">
    <location>
        <begin position="217"/>
        <end position="238"/>
    </location>
</feature>
<feature type="transmembrane region" description="Helical" evidence="7">
    <location>
        <begin position="121"/>
        <end position="142"/>
    </location>
</feature>
<evidence type="ECO:0000313" key="10">
    <source>
        <dbReference type="EMBL" id="HJB90572.1"/>
    </source>
</evidence>
<feature type="transmembrane region" description="Helical" evidence="7">
    <location>
        <begin position="69"/>
        <end position="86"/>
    </location>
</feature>
<dbReference type="AlphaFoldDB" id="A0A9D2MPK4"/>
<evidence type="ECO:0000259" key="8">
    <source>
        <dbReference type="Pfam" id="PF00361"/>
    </source>
</evidence>
<feature type="transmembrane region" description="Helical" evidence="7">
    <location>
        <begin position="343"/>
        <end position="362"/>
    </location>
</feature>
<accession>A0A9D2MPK4</accession>
<dbReference type="PANTHER" id="PTHR43373:SF1">
    <property type="entry name" value="NA(+)_H(+) ANTIPORTER SUBUNIT A"/>
    <property type="match status" value="1"/>
</dbReference>
<evidence type="ECO:0000256" key="3">
    <source>
        <dbReference type="ARBA" id="ARBA00022692"/>
    </source>
</evidence>
<feature type="domain" description="NADH:quinone oxidoreductase/Mrp antiporter transmembrane" evidence="8">
    <location>
        <begin position="181"/>
        <end position="456"/>
    </location>
</feature>
<evidence type="ECO:0000259" key="9">
    <source>
        <dbReference type="Pfam" id="PF00662"/>
    </source>
</evidence>
<dbReference type="PRINTS" id="PR01434">
    <property type="entry name" value="NADHDHGNASE5"/>
</dbReference>
<feature type="transmembrane region" description="Helical" evidence="7">
    <location>
        <begin position="611"/>
        <end position="629"/>
    </location>
</feature>
<feature type="transmembrane region" description="Helical" evidence="7">
    <location>
        <begin position="413"/>
        <end position="436"/>
    </location>
</feature>
<evidence type="ECO:0000313" key="11">
    <source>
        <dbReference type="Proteomes" id="UP000886883"/>
    </source>
</evidence>
<sequence length="630" mass="68873">MILIPVLIGIPTFLAILIPLIRSEGARGKIVYAGAGCIMAATVALLVSWGTQGAKSIQLYTAAEAVDHLMSLGDIFLMCLIVYMSVRYRKVIPAILSVAQTGLLLWVEANTSLPEAEHMMIDWLTVLMCIIIAFVGGFICIYTVGYMKGYHAHHKEYQDRQPFFFSMLFLFLAAMFGLVFSQSLIWMYFFWEITSVISFLMIGYTRTEEAIENSFSALWMNLLGGLGFSVAIALLAFTNGSVQLSDAVATGAALPLACLALAGLTKSAQLPFSTWLYGAMVAPTPSSALLHSATMVKAGVYLLLRLSPALHDNLVGLMVSLIGGFTFIMASMMAIAQNDGKKVLAFSTISNLGLIVACAGTGVEETVWGAVFLMIFHSVCKSMLFQAVGATENCLGSRDIEDMHGMLLRLPKLTYIMGIGIAGMYLAPFGMLISKWVALKAFVDSGNVILVIFIAYGSATTMFYWTKWLSKLISQHHAREGVKDVTCRDEYVSMFVHAAIMLLLCLLLPFVATTVVDPIVAEMFGHSQAVLSMSVLTTMAVMLVSILIVPTIMFFVSKAARKQLVEIYMAGVNKGDNRHFVNSFGGDTHLYLSNWYLRFEFGRRHLLHPSIYLSAVVLVVIFCLLIGGAV</sequence>
<proteinExistence type="inferred from homology"/>
<evidence type="ECO:0000256" key="2">
    <source>
        <dbReference type="ARBA" id="ARBA00008483"/>
    </source>
</evidence>
<dbReference type="Pfam" id="PF00361">
    <property type="entry name" value="Proton_antipo_M"/>
    <property type="match status" value="1"/>
</dbReference>
<feature type="domain" description="NADH-Ubiquinone oxidoreductase (complex I) chain 5 N-terminal" evidence="9">
    <location>
        <begin position="119"/>
        <end position="149"/>
    </location>
</feature>
<dbReference type="EMBL" id="DWXE01000011">
    <property type="protein sequence ID" value="HJB90572.1"/>
    <property type="molecule type" value="Genomic_DNA"/>
</dbReference>
<feature type="transmembrane region" description="Helical" evidence="7">
    <location>
        <begin position="91"/>
        <end position="109"/>
    </location>
</feature>
<reference evidence="10" key="2">
    <citation type="submission" date="2021-04" db="EMBL/GenBank/DDBJ databases">
        <authorList>
            <person name="Gilroy R."/>
        </authorList>
    </citation>
    <scope>NUCLEOTIDE SEQUENCE</scope>
    <source>
        <strain evidence="10">USAMLcec3-2134</strain>
    </source>
</reference>
<feature type="transmembrane region" description="Helical" evidence="7">
    <location>
        <begin position="30"/>
        <end position="49"/>
    </location>
</feature>
<feature type="transmembrane region" description="Helical" evidence="7">
    <location>
        <begin position="314"/>
        <end position="336"/>
    </location>
</feature>
<gene>
    <name evidence="10" type="ORF">H9763_03775</name>
</gene>
<dbReference type="GO" id="GO:0016020">
    <property type="term" value="C:membrane"/>
    <property type="evidence" value="ECO:0007669"/>
    <property type="project" value="UniProtKB-SubCell"/>
</dbReference>
<protein>
    <submittedName>
        <fullName evidence="10">NADH-quinone oxidoreductase subunit L</fullName>
    </submittedName>
</protein>
<keyword evidence="3 6" id="KW-0812">Transmembrane</keyword>
<name>A0A9D2MPK4_9FIRM</name>
<dbReference type="GO" id="GO:0012505">
    <property type="term" value="C:endomembrane system"/>
    <property type="evidence" value="ECO:0007669"/>
    <property type="project" value="UniProtKB-SubCell"/>
</dbReference>
<comment type="subcellular location">
    <subcellularLocation>
        <location evidence="1">Endomembrane system</location>
        <topology evidence="1">Multi-pass membrane protein</topology>
    </subcellularLocation>
    <subcellularLocation>
        <location evidence="6">Membrane</location>
        <topology evidence="6">Multi-pass membrane protein</topology>
    </subcellularLocation>
</comment>
<comment type="caution">
    <text evidence="10">The sequence shown here is derived from an EMBL/GenBank/DDBJ whole genome shotgun (WGS) entry which is preliminary data.</text>
</comment>
<keyword evidence="5 7" id="KW-0472">Membrane</keyword>